<name>A0A9P6B627_9AGAM</name>
<dbReference type="Proteomes" id="UP000886523">
    <property type="component" value="Unassembled WGS sequence"/>
</dbReference>
<sequence length="264" mass="29902">MSREEWFDEQAKSKRGHSEPLTPLLPLSPKPLPDPRRVPSLKRLPSLDAISSLPVSRRRRGDSPVWEHAETGQRPRSAGHPASSPGHKADRSDERSVSLGTAHRAPVVHAGQLCHSPAAEDSKKRSSCSAENPDNDLLDILSVLMMLATESMNPSIEDWIRFASKNSHRTPSSWINFHETHEKLFRSLVSRLDPPEDSSPAWNNFSSHQALSLARFLAKQGVNPNPRNWRDFSKQHESHSLESWVAFKNHFGRSLMRLMREYHV</sequence>
<feature type="compositionally biased region" description="Basic and acidic residues" evidence="1">
    <location>
        <begin position="61"/>
        <end position="73"/>
    </location>
</feature>
<gene>
    <name evidence="2" type="ORF">BS47DRAFT_336518</name>
</gene>
<feature type="compositionally biased region" description="Basic and acidic residues" evidence="1">
    <location>
        <begin position="1"/>
        <end position="18"/>
    </location>
</feature>
<comment type="caution">
    <text evidence="2">The sequence shown here is derived from an EMBL/GenBank/DDBJ whole genome shotgun (WGS) entry which is preliminary data.</text>
</comment>
<keyword evidence="3" id="KW-1185">Reference proteome</keyword>
<organism evidence="2 3">
    <name type="scientific">Hydnum rufescens UP504</name>
    <dbReference type="NCBI Taxonomy" id="1448309"/>
    <lineage>
        <taxon>Eukaryota</taxon>
        <taxon>Fungi</taxon>
        <taxon>Dikarya</taxon>
        <taxon>Basidiomycota</taxon>
        <taxon>Agaricomycotina</taxon>
        <taxon>Agaricomycetes</taxon>
        <taxon>Cantharellales</taxon>
        <taxon>Hydnaceae</taxon>
        <taxon>Hydnum</taxon>
    </lineage>
</organism>
<feature type="region of interest" description="Disordered" evidence="1">
    <location>
        <begin position="1"/>
        <end position="132"/>
    </location>
</feature>
<evidence type="ECO:0000313" key="2">
    <source>
        <dbReference type="EMBL" id="KAF9518321.1"/>
    </source>
</evidence>
<evidence type="ECO:0000313" key="3">
    <source>
        <dbReference type="Proteomes" id="UP000886523"/>
    </source>
</evidence>
<protein>
    <submittedName>
        <fullName evidence="2">Uncharacterized protein</fullName>
    </submittedName>
</protein>
<reference evidence="2" key="1">
    <citation type="journal article" date="2020" name="Nat. Commun.">
        <title>Large-scale genome sequencing of mycorrhizal fungi provides insights into the early evolution of symbiotic traits.</title>
        <authorList>
            <person name="Miyauchi S."/>
            <person name="Kiss E."/>
            <person name="Kuo A."/>
            <person name="Drula E."/>
            <person name="Kohler A."/>
            <person name="Sanchez-Garcia M."/>
            <person name="Morin E."/>
            <person name="Andreopoulos B."/>
            <person name="Barry K.W."/>
            <person name="Bonito G."/>
            <person name="Buee M."/>
            <person name="Carver A."/>
            <person name="Chen C."/>
            <person name="Cichocki N."/>
            <person name="Clum A."/>
            <person name="Culley D."/>
            <person name="Crous P.W."/>
            <person name="Fauchery L."/>
            <person name="Girlanda M."/>
            <person name="Hayes R.D."/>
            <person name="Keri Z."/>
            <person name="LaButti K."/>
            <person name="Lipzen A."/>
            <person name="Lombard V."/>
            <person name="Magnuson J."/>
            <person name="Maillard F."/>
            <person name="Murat C."/>
            <person name="Nolan M."/>
            <person name="Ohm R.A."/>
            <person name="Pangilinan J."/>
            <person name="Pereira M.F."/>
            <person name="Perotto S."/>
            <person name="Peter M."/>
            <person name="Pfister S."/>
            <person name="Riley R."/>
            <person name="Sitrit Y."/>
            <person name="Stielow J.B."/>
            <person name="Szollosi G."/>
            <person name="Zifcakova L."/>
            <person name="Stursova M."/>
            <person name="Spatafora J.W."/>
            <person name="Tedersoo L."/>
            <person name="Vaario L.M."/>
            <person name="Yamada A."/>
            <person name="Yan M."/>
            <person name="Wang P."/>
            <person name="Xu J."/>
            <person name="Bruns T."/>
            <person name="Baldrian P."/>
            <person name="Vilgalys R."/>
            <person name="Dunand C."/>
            <person name="Henrissat B."/>
            <person name="Grigoriev I.V."/>
            <person name="Hibbett D."/>
            <person name="Nagy L.G."/>
            <person name="Martin F.M."/>
        </authorList>
    </citation>
    <scope>NUCLEOTIDE SEQUENCE</scope>
    <source>
        <strain evidence="2">UP504</strain>
    </source>
</reference>
<feature type="compositionally biased region" description="Basic and acidic residues" evidence="1">
    <location>
        <begin position="87"/>
        <end position="96"/>
    </location>
</feature>
<proteinExistence type="predicted"/>
<evidence type="ECO:0000256" key="1">
    <source>
        <dbReference type="SAM" id="MobiDB-lite"/>
    </source>
</evidence>
<dbReference type="EMBL" id="MU128926">
    <property type="protein sequence ID" value="KAF9518321.1"/>
    <property type="molecule type" value="Genomic_DNA"/>
</dbReference>
<accession>A0A9P6B627</accession>
<dbReference type="AlphaFoldDB" id="A0A9P6B627"/>